<dbReference type="PANTHER" id="PTHR45850:SF1">
    <property type="entry name" value="SORTING NEXIN 6, ISOFORM B"/>
    <property type="match status" value="1"/>
</dbReference>
<dbReference type="SUPFAM" id="SSF103657">
    <property type="entry name" value="BAR/IMD domain-like"/>
    <property type="match status" value="1"/>
</dbReference>
<evidence type="ECO:0000259" key="4">
    <source>
        <dbReference type="PROSITE" id="PS50195"/>
    </source>
</evidence>
<comment type="function">
    <text evidence="3">Involved in several stages of intracellular trafficking.</text>
</comment>
<dbReference type="InterPro" id="IPR015404">
    <property type="entry name" value="Vps5_C"/>
</dbReference>
<organism evidence="5 6">
    <name type="scientific">Galendromus occidentalis</name>
    <name type="common">western predatory mite</name>
    <dbReference type="NCBI Taxonomy" id="34638"/>
    <lineage>
        <taxon>Eukaryota</taxon>
        <taxon>Metazoa</taxon>
        <taxon>Ecdysozoa</taxon>
        <taxon>Arthropoda</taxon>
        <taxon>Chelicerata</taxon>
        <taxon>Arachnida</taxon>
        <taxon>Acari</taxon>
        <taxon>Parasitiformes</taxon>
        <taxon>Mesostigmata</taxon>
        <taxon>Gamasina</taxon>
        <taxon>Phytoseioidea</taxon>
        <taxon>Phytoseiidae</taxon>
        <taxon>Typhlodrominae</taxon>
        <taxon>Galendromus</taxon>
    </lineage>
</organism>
<dbReference type="Pfam" id="PF00787">
    <property type="entry name" value="PX"/>
    <property type="match status" value="1"/>
</dbReference>
<evidence type="ECO:0000256" key="3">
    <source>
        <dbReference type="PIRNR" id="PIRNR036924"/>
    </source>
</evidence>
<dbReference type="RefSeq" id="XP_018497075.1">
    <property type="nucleotide sequence ID" value="XM_018641559.1"/>
</dbReference>
<evidence type="ECO:0000256" key="2">
    <source>
        <dbReference type="ARBA" id="ARBA00022448"/>
    </source>
</evidence>
<dbReference type="CTD" id="58533"/>
<dbReference type="Gene3D" id="3.30.1520.10">
    <property type="entry name" value="Phox-like domain"/>
    <property type="match status" value="1"/>
</dbReference>
<dbReference type="GO" id="GO:0090389">
    <property type="term" value="P:phagosome-lysosome fusion involved in apoptotic cell clearance"/>
    <property type="evidence" value="ECO:0007669"/>
    <property type="project" value="TreeGrafter"/>
</dbReference>
<dbReference type="Proteomes" id="UP000694867">
    <property type="component" value="Unplaced"/>
</dbReference>
<dbReference type="InterPro" id="IPR014637">
    <property type="entry name" value="SNX5/SNX6/SNX32"/>
</dbReference>
<dbReference type="CDD" id="cd06892">
    <property type="entry name" value="PX_SNX5_like"/>
    <property type="match status" value="1"/>
</dbReference>
<evidence type="ECO:0000313" key="5">
    <source>
        <dbReference type="Proteomes" id="UP000694867"/>
    </source>
</evidence>
<dbReference type="FunFam" id="3.30.1520.10:FF:000001">
    <property type="entry name" value="Sorting nexin"/>
    <property type="match status" value="1"/>
</dbReference>
<dbReference type="Gene3D" id="1.20.1270.60">
    <property type="entry name" value="Arfaptin homology (AH) domain/BAR domain"/>
    <property type="match status" value="1"/>
</dbReference>
<keyword evidence="5" id="KW-1185">Reference proteome</keyword>
<dbReference type="Pfam" id="PF09325">
    <property type="entry name" value="Vps5"/>
    <property type="match status" value="1"/>
</dbReference>
<evidence type="ECO:0000313" key="6">
    <source>
        <dbReference type="RefSeq" id="XP_018497075.1"/>
    </source>
</evidence>
<dbReference type="GeneID" id="100903965"/>
<dbReference type="GO" id="GO:0035091">
    <property type="term" value="F:phosphatidylinositol binding"/>
    <property type="evidence" value="ECO:0007669"/>
    <property type="project" value="UniProtKB-UniRule"/>
</dbReference>
<dbReference type="GO" id="GO:0015031">
    <property type="term" value="P:protein transport"/>
    <property type="evidence" value="ECO:0007669"/>
    <property type="project" value="UniProtKB-KW"/>
</dbReference>
<dbReference type="PROSITE" id="PS50195">
    <property type="entry name" value="PX"/>
    <property type="match status" value="1"/>
</dbReference>
<protein>
    <recommendedName>
        <fullName evidence="3">Sorting nexin</fullName>
    </recommendedName>
</protein>
<dbReference type="InterPro" id="IPR027267">
    <property type="entry name" value="AH/BAR_dom_sf"/>
</dbReference>
<dbReference type="PANTHER" id="PTHR45850">
    <property type="entry name" value="SORTING NEXIN FAMILY MEMBER"/>
    <property type="match status" value="1"/>
</dbReference>
<sequence length="401" mass="46705">MTEYRQRAETVDLNENVPALIIEISDALSERDKVKFTVRTKSTLSVFDKPELSVVRQHEEFVWLHTMLEENEHYAGYIIPPAPPRPNFDASREKLQRLGESESIMTVEEFNKLKAELESEYLATFKKTVAMHEKFLQRLANHQVFRDDRNLHVFLSYAQDLSVRGKNKKERLAGLFSSLGKSADGLLLQTTQKDIDDSFEVEKTFLTRYFEQLKEARTKADKVTNAQKNLARSYIRVSTALAEQVPLEMNNDLERFVPNFIEFLEAARKIEGRKGTDFDLKLSDTLRYYQRDSGAAKDLLYRRLRALANFEGTNRALEKARIKNKDVIHAEELQKFACEKFEDISTQAKQELKDFRSRRVRYFKKSCIDLAELQLKHCNAEISLLRETIGKMKIHIVEQHS</sequence>
<dbReference type="SUPFAM" id="SSF64268">
    <property type="entry name" value="PX domain"/>
    <property type="match status" value="1"/>
</dbReference>
<feature type="domain" description="PX" evidence="4">
    <location>
        <begin position="1"/>
        <end position="161"/>
    </location>
</feature>
<dbReference type="InterPro" id="IPR036871">
    <property type="entry name" value="PX_dom_sf"/>
</dbReference>
<proteinExistence type="inferred from homology"/>
<keyword evidence="3" id="KW-0653">Protein transport</keyword>
<reference evidence="6" key="1">
    <citation type="submission" date="2025-08" db="UniProtKB">
        <authorList>
            <consortium name="RefSeq"/>
        </authorList>
    </citation>
    <scope>IDENTIFICATION</scope>
</reference>
<dbReference type="KEGG" id="goe:100903965"/>
<dbReference type="PIRSF" id="PIRSF036924">
    <property type="entry name" value="Snx5_Snx6"/>
    <property type="match status" value="1"/>
</dbReference>
<gene>
    <name evidence="6" type="primary">LOC100903965</name>
</gene>
<accession>A0AAJ7L8H2</accession>
<name>A0AAJ7L8H2_9ACAR</name>
<comment type="similarity">
    <text evidence="1 3">Belongs to the sorting nexin family.</text>
</comment>
<dbReference type="AlphaFoldDB" id="A0AAJ7L8H2"/>
<evidence type="ECO:0000256" key="1">
    <source>
        <dbReference type="ARBA" id="ARBA00010883"/>
    </source>
</evidence>
<dbReference type="InterPro" id="IPR001683">
    <property type="entry name" value="PX_dom"/>
</dbReference>
<keyword evidence="2 3" id="KW-0813">Transport</keyword>